<dbReference type="Gene3D" id="3.40.1090.10">
    <property type="entry name" value="Cytosolic phospholipase A2 catalytic domain"/>
    <property type="match status" value="1"/>
</dbReference>
<dbReference type="OrthoDB" id="9798773at2"/>
<keyword evidence="2 4" id="KW-0442">Lipid degradation</keyword>
<gene>
    <name evidence="6" type="ORF">AX660_15860</name>
</gene>
<feature type="short sequence motif" description="GXSXG" evidence="4">
    <location>
        <begin position="45"/>
        <end position="49"/>
    </location>
</feature>
<dbReference type="EMBL" id="LSNE01000006">
    <property type="protein sequence ID" value="KXI28563.1"/>
    <property type="molecule type" value="Genomic_DNA"/>
</dbReference>
<keyword evidence="3 4" id="KW-0443">Lipid metabolism</keyword>
<proteinExistence type="predicted"/>
<accession>A0A136A047</accession>
<evidence type="ECO:0000313" key="6">
    <source>
        <dbReference type="EMBL" id="KXI28563.1"/>
    </source>
</evidence>
<name>A0A136A047_9ALTE</name>
<feature type="domain" description="PNPLA" evidence="5">
    <location>
        <begin position="9"/>
        <end position="222"/>
    </location>
</feature>
<evidence type="ECO:0000256" key="4">
    <source>
        <dbReference type="PROSITE-ProRule" id="PRU01161"/>
    </source>
</evidence>
<dbReference type="SUPFAM" id="SSF52151">
    <property type="entry name" value="FabD/lysophospholipase-like"/>
    <property type="match status" value="1"/>
</dbReference>
<comment type="caution">
    <text evidence="6">The sequence shown here is derived from an EMBL/GenBank/DDBJ whole genome shotgun (WGS) entry which is preliminary data.</text>
</comment>
<reference evidence="7" key="1">
    <citation type="submission" date="2016-02" db="EMBL/GenBank/DDBJ databases">
        <authorList>
            <person name="Schultz-Johansen M."/>
            <person name="Glaring M.A."/>
            <person name="Bech P.K."/>
            <person name="Stougaard P."/>
        </authorList>
    </citation>
    <scope>NUCLEOTIDE SEQUENCE [LARGE SCALE GENOMIC DNA]</scope>
    <source>
        <strain evidence="7">S66</strain>
    </source>
</reference>
<evidence type="ECO:0000256" key="3">
    <source>
        <dbReference type="ARBA" id="ARBA00023098"/>
    </source>
</evidence>
<evidence type="ECO:0000259" key="5">
    <source>
        <dbReference type="PROSITE" id="PS51635"/>
    </source>
</evidence>
<feature type="active site" description="Nucleophile" evidence="4">
    <location>
        <position position="47"/>
    </location>
</feature>
<dbReference type="InterPro" id="IPR016035">
    <property type="entry name" value="Acyl_Trfase/lysoPLipase"/>
</dbReference>
<dbReference type="InterPro" id="IPR050301">
    <property type="entry name" value="NTE"/>
</dbReference>
<sequence>MPERNEYALLLSGGGARAAYQLGVLKAIGSFLSRNQGLPFPILCGNSAGAFNATGLACYASCYHLGIRKLEWVWNNFHTRQVYDSGVRDVFFHLSRNFLRSFQSEQHQRRASSLLNNQPLRRLIRHYLDFHRIDRNVASGHLRAVCVNASSYTTHHSISYFQGHHELQGWVREQRRGVACPINSEHLMASAAIPLLFPPVKMKGEYLGDGSVHQLSPLSPAIHLGARKILVIGVEQPQRLSRFEDMSRFPSSIAIAGHLLDTIFADTLRSDLERMNRINETIAHMTYQQQQQTKLKTIDCMLVNPSISFNEMAAKHFSAMPSGIKVLLRMMGLHDKADSSLLSYLLFEKEFCRELIALGYQDGMDRRDELRTFLDI</sequence>
<dbReference type="CDD" id="cd07209">
    <property type="entry name" value="Pat_hypo_Ecoli_Z1214_like"/>
    <property type="match status" value="1"/>
</dbReference>
<dbReference type="PROSITE" id="PS51635">
    <property type="entry name" value="PNPLA"/>
    <property type="match status" value="1"/>
</dbReference>
<protein>
    <submittedName>
        <fullName evidence="6">Patatin</fullName>
    </submittedName>
</protein>
<evidence type="ECO:0000313" key="7">
    <source>
        <dbReference type="Proteomes" id="UP000070299"/>
    </source>
</evidence>
<dbReference type="RefSeq" id="WP_068377614.1">
    <property type="nucleotide sequence ID" value="NZ_LSNE01000006.1"/>
</dbReference>
<keyword evidence="7" id="KW-1185">Reference proteome</keyword>
<dbReference type="Proteomes" id="UP000070299">
    <property type="component" value="Unassembled WGS sequence"/>
</dbReference>
<dbReference type="InterPro" id="IPR002641">
    <property type="entry name" value="PNPLA_dom"/>
</dbReference>
<dbReference type="PANTHER" id="PTHR14226">
    <property type="entry name" value="NEUROPATHY TARGET ESTERASE/SWISS CHEESE D.MELANOGASTER"/>
    <property type="match status" value="1"/>
</dbReference>
<dbReference type="Pfam" id="PF01734">
    <property type="entry name" value="Patatin"/>
    <property type="match status" value="1"/>
</dbReference>
<dbReference type="GO" id="GO:0016787">
    <property type="term" value="F:hydrolase activity"/>
    <property type="evidence" value="ECO:0007669"/>
    <property type="project" value="UniProtKB-UniRule"/>
</dbReference>
<feature type="active site" description="Proton acceptor" evidence="4">
    <location>
        <position position="209"/>
    </location>
</feature>
<dbReference type="GO" id="GO:0016042">
    <property type="term" value="P:lipid catabolic process"/>
    <property type="evidence" value="ECO:0007669"/>
    <property type="project" value="UniProtKB-UniRule"/>
</dbReference>
<evidence type="ECO:0000256" key="1">
    <source>
        <dbReference type="ARBA" id="ARBA00022801"/>
    </source>
</evidence>
<dbReference type="STRING" id="1799789.AX660_15860"/>
<keyword evidence="1 4" id="KW-0378">Hydrolase</keyword>
<dbReference type="AlphaFoldDB" id="A0A136A047"/>
<comment type="caution">
    <text evidence="4">Lacks conserved residue(s) required for the propagation of feature annotation.</text>
</comment>
<dbReference type="PANTHER" id="PTHR14226:SF57">
    <property type="entry name" value="BLR7027 PROTEIN"/>
    <property type="match status" value="1"/>
</dbReference>
<organism evidence="6 7">
    <name type="scientific">Paraglaciecola hydrolytica</name>
    <dbReference type="NCBI Taxonomy" id="1799789"/>
    <lineage>
        <taxon>Bacteria</taxon>
        <taxon>Pseudomonadati</taxon>
        <taxon>Pseudomonadota</taxon>
        <taxon>Gammaproteobacteria</taxon>
        <taxon>Alteromonadales</taxon>
        <taxon>Alteromonadaceae</taxon>
        <taxon>Paraglaciecola</taxon>
    </lineage>
</organism>
<evidence type="ECO:0000256" key="2">
    <source>
        <dbReference type="ARBA" id="ARBA00022963"/>
    </source>
</evidence>